<dbReference type="EMBL" id="JAUUTY010000007">
    <property type="protein sequence ID" value="KAK1605474.1"/>
    <property type="molecule type" value="Genomic_DNA"/>
</dbReference>
<evidence type="ECO:0000313" key="2">
    <source>
        <dbReference type="Proteomes" id="UP001231189"/>
    </source>
</evidence>
<evidence type="ECO:0000313" key="1">
    <source>
        <dbReference type="EMBL" id="KAK1605474.1"/>
    </source>
</evidence>
<comment type="caution">
    <text evidence="1">The sequence shown here is derived from an EMBL/GenBank/DDBJ whole genome shotgun (WGS) entry which is preliminary data.</text>
</comment>
<gene>
    <name evidence="1" type="ORF">QYE76_029147</name>
</gene>
<proteinExistence type="predicted"/>
<dbReference type="AlphaFoldDB" id="A0AAD8QQK7"/>
<reference evidence="1" key="1">
    <citation type="submission" date="2023-07" db="EMBL/GenBank/DDBJ databases">
        <title>A chromosome-level genome assembly of Lolium multiflorum.</title>
        <authorList>
            <person name="Chen Y."/>
            <person name="Copetti D."/>
            <person name="Kolliker R."/>
            <person name="Studer B."/>
        </authorList>
    </citation>
    <scope>NUCLEOTIDE SEQUENCE</scope>
    <source>
        <strain evidence="1">02402/16</strain>
        <tissue evidence="1">Leaf</tissue>
    </source>
</reference>
<dbReference type="Proteomes" id="UP001231189">
    <property type="component" value="Unassembled WGS sequence"/>
</dbReference>
<organism evidence="1 2">
    <name type="scientific">Lolium multiflorum</name>
    <name type="common">Italian ryegrass</name>
    <name type="synonym">Lolium perenne subsp. multiflorum</name>
    <dbReference type="NCBI Taxonomy" id="4521"/>
    <lineage>
        <taxon>Eukaryota</taxon>
        <taxon>Viridiplantae</taxon>
        <taxon>Streptophyta</taxon>
        <taxon>Embryophyta</taxon>
        <taxon>Tracheophyta</taxon>
        <taxon>Spermatophyta</taxon>
        <taxon>Magnoliopsida</taxon>
        <taxon>Liliopsida</taxon>
        <taxon>Poales</taxon>
        <taxon>Poaceae</taxon>
        <taxon>BOP clade</taxon>
        <taxon>Pooideae</taxon>
        <taxon>Poodae</taxon>
        <taxon>Poeae</taxon>
        <taxon>Poeae Chloroplast Group 2 (Poeae type)</taxon>
        <taxon>Loliodinae</taxon>
        <taxon>Loliinae</taxon>
        <taxon>Lolium</taxon>
    </lineage>
</organism>
<name>A0AAD8QQK7_LOLMU</name>
<keyword evidence="2" id="KW-1185">Reference proteome</keyword>
<protein>
    <submittedName>
        <fullName evidence="1">Uncharacterized protein</fullName>
    </submittedName>
</protein>
<sequence length="148" mass="16220">MPKVLLYCQFDTIRICKLSTNDFNNTRSNDSDDYIAMEFAPSASAMISLMTKIALFVSSSDVVQPGWLVKYLRELKAFYLLKSCLAPLGQKTLHGECEMVSSSLFTSGAADNSNVHPVVVVAHTPKAIQFALGLTDGIVYVMIGSLQF</sequence>
<accession>A0AAD8QQK7</accession>